<feature type="domain" description="Xrn1 N-terminal" evidence="7">
    <location>
        <begin position="1"/>
        <end position="250"/>
    </location>
</feature>
<organism evidence="9 10">
    <name type="scientific">Trypanosoma conorhini</name>
    <dbReference type="NCBI Taxonomy" id="83891"/>
    <lineage>
        <taxon>Eukaryota</taxon>
        <taxon>Discoba</taxon>
        <taxon>Euglenozoa</taxon>
        <taxon>Kinetoplastea</taxon>
        <taxon>Metakinetoplastina</taxon>
        <taxon>Trypanosomatida</taxon>
        <taxon>Trypanosomatidae</taxon>
        <taxon>Trypanosoma</taxon>
    </lineage>
</organism>
<evidence type="ECO:0000256" key="1">
    <source>
        <dbReference type="ARBA" id="ARBA00022722"/>
    </source>
</evidence>
<feature type="compositionally biased region" description="Basic residues" evidence="6">
    <location>
        <begin position="746"/>
        <end position="755"/>
    </location>
</feature>
<keyword evidence="5" id="KW-0175">Coiled coil</keyword>
<dbReference type="Gene3D" id="1.25.40.1050">
    <property type="match status" value="1"/>
</dbReference>
<evidence type="ECO:0000256" key="4">
    <source>
        <dbReference type="ARBA" id="ARBA00038299"/>
    </source>
</evidence>
<dbReference type="Proteomes" id="UP000284403">
    <property type="component" value="Unassembled WGS sequence"/>
</dbReference>
<dbReference type="GO" id="GO:0003723">
    <property type="term" value="F:RNA binding"/>
    <property type="evidence" value="ECO:0007669"/>
    <property type="project" value="TreeGrafter"/>
</dbReference>
<dbReference type="CDD" id="cd18673">
    <property type="entry name" value="PIN_XRN1-2-like"/>
    <property type="match status" value="1"/>
</dbReference>
<reference evidence="9 10" key="1">
    <citation type="journal article" date="2018" name="BMC Genomics">
        <title>Genomic comparison of Trypanosoma conorhini and Trypanosoma rangeli to Trypanosoma cruzi strains of high and low virulence.</title>
        <authorList>
            <person name="Bradwell K.R."/>
            <person name="Koparde V.N."/>
            <person name="Matveyev A.V."/>
            <person name="Serrano M.G."/>
            <person name="Alves J.M."/>
            <person name="Parikh H."/>
            <person name="Huang B."/>
            <person name="Lee V."/>
            <person name="Espinosa-Alvarez O."/>
            <person name="Ortiz P.A."/>
            <person name="Costa-Martins A.G."/>
            <person name="Teixeira M.M."/>
            <person name="Buck G.A."/>
        </authorList>
    </citation>
    <scope>NUCLEOTIDE SEQUENCE [LARGE SCALE GENOMIC DNA]</scope>
    <source>
        <strain evidence="9 10">025E</strain>
    </source>
</reference>
<keyword evidence="1" id="KW-0540">Nuclease</keyword>
<dbReference type="InterPro" id="IPR027073">
    <property type="entry name" value="5_3_exoribonuclease"/>
</dbReference>
<dbReference type="Gene3D" id="3.40.50.12390">
    <property type="match status" value="2"/>
</dbReference>
<evidence type="ECO:0000256" key="6">
    <source>
        <dbReference type="SAM" id="MobiDB-lite"/>
    </source>
</evidence>
<comment type="similarity">
    <text evidence="4">Belongs to the 5'-3' exonuclease family.</text>
</comment>
<name>A0A422Q9P7_9TRYP</name>
<dbReference type="PANTHER" id="PTHR12341:SF7">
    <property type="entry name" value="5'-3' EXORIBONUCLEASE 1"/>
    <property type="match status" value="1"/>
</dbReference>
<evidence type="ECO:0000256" key="5">
    <source>
        <dbReference type="SAM" id="Coils"/>
    </source>
</evidence>
<dbReference type="Pfam" id="PF17846">
    <property type="entry name" value="XRN_M"/>
    <property type="match status" value="1"/>
</dbReference>
<evidence type="ECO:0000313" key="10">
    <source>
        <dbReference type="Proteomes" id="UP000284403"/>
    </source>
</evidence>
<dbReference type="GO" id="GO:0004534">
    <property type="term" value="F:5'-3' RNA exonuclease activity"/>
    <property type="evidence" value="ECO:0007669"/>
    <property type="project" value="TreeGrafter"/>
</dbReference>
<evidence type="ECO:0000259" key="8">
    <source>
        <dbReference type="Pfam" id="PF17846"/>
    </source>
</evidence>
<dbReference type="PANTHER" id="PTHR12341">
    <property type="entry name" value="5'-&gt;3' EXORIBONUCLEASE"/>
    <property type="match status" value="1"/>
</dbReference>
<dbReference type="EC" id="3.1.13.-" evidence="9"/>
<accession>A0A422Q9P7</accession>
<dbReference type="AlphaFoldDB" id="A0A422Q9P7"/>
<evidence type="ECO:0000259" key="7">
    <source>
        <dbReference type="Pfam" id="PF03159"/>
    </source>
</evidence>
<dbReference type="InterPro" id="IPR004859">
    <property type="entry name" value="Xrn1_N"/>
</dbReference>
<comment type="caution">
    <text evidence="9">The sequence shown here is derived from an EMBL/GenBank/DDBJ whole genome shotgun (WGS) entry which is preliminary data.</text>
</comment>
<feature type="domain" description="Xrn1 helical" evidence="8">
    <location>
        <begin position="284"/>
        <end position="594"/>
    </location>
</feature>
<dbReference type="GeneID" id="40314683"/>
<dbReference type="GO" id="GO:0000956">
    <property type="term" value="P:nuclear-transcribed mRNA catabolic process"/>
    <property type="evidence" value="ECO:0007669"/>
    <property type="project" value="TreeGrafter"/>
</dbReference>
<protein>
    <submittedName>
        <fullName evidence="9">Putative exoribonuclease 2</fullName>
        <ecNumber evidence="9">3.1.13.-</ecNumber>
    </submittedName>
</protein>
<keyword evidence="2 9" id="KW-0378">Hydrolase</keyword>
<feature type="region of interest" description="Disordered" evidence="6">
    <location>
        <begin position="706"/>
        <end position="809"/>
    </location>
</feature>
<dbReference type="OrthoDB" id="372487at2759"/>
<feature type="coiled-coil region" evidence="5">
    <location>
        <begin position="369"/>
        <end position="407"/>
    </location>
</feature>
<dbReference type="GO" id="GO:0005634">
    <property type="term" value="C:nucleus"/>
    <property type="evidence" value="ECO:0007669"/>
    <property type="project" value="TreeGrafter"/>
</dbReference>
<evidence type="ECO:0000256" key="2">
    <source>
        <dbReference type="ARBA" id="ARBA00022801"/>
    </source>
</evidence>
<evidence type="ECO:0000313" key="9">
    <source>
        <dbReference type="EMBL" id="RNF26674.1"/>
    </source>
</evidence>
<sequence>MGIAGFYLWLQRWYGECVEAVPEAVVKAAQDGQPPPERGGATRRFDNFYLDMNGLIHPCCHDTAPLPEPESEEEMFARIFAQVDLLYKIVRPRKCLVLCIDGVAPQSKMNQQRSRRFRAAEERIESDGLSSQCAEDVVKKGLPPPQTRNRWDHNVITPSTPFMERVGLAIEWFIMKKLNEDPAWRHIAVIFSDAHVPGEGEHKIMHYIRGLRAQPGYNPQTSHVIHGMDADLICLGLSTHEEHVTILRNQLTETFQPDHNRFCYFSLYKYRLRLKEDFSGIDNMDFERVLDDFIFLCFFVGNDFLPHVPLISIKTKGIELLLDHYVRGFTEHSYLTDRGEVNFGALATFLRRFVEDYMDKLRREYGGVLRAKVRAKANVEERVKGFEQELEEQLNSLEKDRSNAQEVSNAVHRLLLSILKERTRLVADKESLGFSYVDDNHRDKYYERKFGWDPEEKVTFEENVQRCCAEYLRGTQWVMRYYTTGCPSWDWYYPFHYAPLLQDLAQFTGNVDVKMNLGTPRHPVLQLLAVLPRLSLQALPEELHDAVNDPDSVLGVFYPEKIEVDFSEAHFSYQGVLRLPFINSHQLHSACQKLVQLEPDYGFTLLFCHESSPLHRALEPLLAGKDGKKGMIRIPKTLATQVPIAGHVGPHDMEWPRHAKLHCPDEGIAKETSYGSPITSNAACCYRYELNTQVLYRPVLLTERRKKTRDAEVAVSTATSAKERSAGSKSLPVAATVAEPDDKPPRGVKRGRQVPHKQQGTEAEAVVREEEATAPAKKHRAEGKAVKPQVKAKLSTNAVKERKKPRGRK</sequence>
<proteinExistence type="inferred from homology"/>
<keyword evidence="3" id="KW-0269">Exonuclease</keyword>
<dbReference type="Pfam" id="PF03159">
    <property type="entry name" value="XRN_N"/>
    <property type="match status" value="1"/>
</dbReference>
<gene>
    <name evidence="9" type="ORF">Tco025E_01072</name>
</gene>
<keyword evidence="10" id="KW-1185">Reference proteome</keyword>
<dbReference type="InterPro" id="IPR041412">
    <property type="entry name" value="Xrn1_helical"/>
</dbReference>
<dbReference type="RefSeq" id="XP_029231880.1">
    <property type="nucleotide sequence ID" value="XM_029368010.1"/>
</dbReference>
<evidence type="ECO:0000256" key="3">
    <source>
        <dbReference type="ARBA" id="ARBA00022839"/>
    </source>
</evidence>
<dbReference type="EMBL" id="MKKU01000032">
    <property type="protein sequence ID" value="RNF26674.1"/>
    <property type="molecule type" value="Genomic_DNA"/>
</dbReference>